<dbReference type="Proteomes" id="UP000683925">
    <property type="component" value="Unassembled WGS sequence"/>
</dbReference>
<dbReference type="EMBL" id="CAJJDP010000007">
    <property type="protein sequence ID" value="CAD8136791.1"/>
    <property type="molecule type" value="Genomic_DNA"/>
</dbReference>
<protein>
    <submittedName>
        <fullName evidence="1">Uncharacterized protein</fullName>
    </submittedName>
</protein>
<comment type="caution">
    <text evidence="1">The sequence shown here is derived from an EMBL/GenBank/DDBJ whole genome shotgun (WGS) entry which is preliminary data.</text>
</comment>
<accession>A0A8S1S6C6</accession>
<sequence length="163" mass="19228">MLSIVQSIRNLLIIALRFEFGRQIILSGQKLLIINEQTFCALIIKKLQKSKIIYHLIKLRIQLAETIHYLLSVKFPNNQRIAAIITFQEDLCTILIRYADQSYQFYFIYKNFKNEFQFLCIIVSTPVDNNLHLLQNQAVPKPFFIYHLRILSGTFLNMRSSQD</sequence>
<dbReference type="AlphaFoldDB" id="A0A8S1S6C6"/>
<reference evidence="1" key="1">
    <citation type="submission" date="2021-01" db="EMBL/GenBank/DDBJ databases">
        <authorList>
            <consortium name="Genoscope - CEA"/>
            <person name="William W."/>
        </authorList>
    </citation>
    <scope>NUCLEOTIDE SEQUENCE</scope>
</reference>
<gene>
    <name evidence="1" type="ORF">POCTA_138.1.T0080025</name>
</gene>
<evidence type="ECO:0000313" key="2">
    <source>
        <dbReference type="Proteomes" id="UP000683925"/>
    </source>
</evidence>
<name>A0A8S1S6C6_PAROT</name>
<proteinExistence type="predicted"/>
<organism evidence="1 2">
    <name type="scientific">Paramecium octaurelia</name>
    <dbReference type="NCBI Taxonomy" id="43137"/>
    <lineage>
        <taxon>Eukaryota</taxon>
        <taxon>Sar</taxon>
        <taxon>Alveolata</taxon>
        <taxon>Ciliophora</taxon>
        <taxon>Intramacronucleata</taxon>
        <taxon>Oligohymenophorea</taxon>
        <taxon>Peniculida</taxon>
        <taxon>Parameciidae</taxon>
        <taxon>Paramecium</taxon>
    </lineage>
</organism>
<keyword evidence="2" id="KW-1185">Reference proteome</keyword>
<evidence type="ECO:0000313" key="1">
    <source>
        <dbReference type="EMBL" id="CAD8136791.1"/>
    </source>
</evidence>